<comment type="pathway">
    <text evidence="3">Amino-acid biosynthesis; L-methionine biosynthesis via de novo pathway; L-methionine from L-homocysteine (MetE route): step 1/1.</text>
</comment>
<dbReference type="GO" id="GO:0008270">
    <property type="term" value="F:zinc ion binding"/>
    <property type="evidence" value="ECO:0007669"/>
    <property type="project" value="InterPro"/>
</dbReference>
<evidence type="ECO:0000256" key="9">
    <source>
        <dbReference type="ARBA" id="ARBA00022723"/>
    </source>
</evidence>
<dbReference type="PANTHER" id="PTHR30519">
    <property type="entry name" value="5-METHYLTETRAHYDROPTEROYLTRIGLUTAMATE--HOMOCYSTEINE METHYLTRANSFERASE"/>
    <property type="match status" value="1"/>
</dbReference>
<dbReference type="GO" id="GO:0032259">
    <property type="term" value="P:methylation"/>
    <property type="evidence" value="ECO:0007669"/>
    <property type="project" value="UniProtKB-KW"/>
</dbReference>
<dbReference type="EC" id="2.1.1.14" evidence="5"/>
<dbReference type="SUPFAM" id="SSF51726">
    <property type="entry name" value="UROD/MetE-like"/>
    <property type="match status" value="2"/>
</dbReference>
<dbReference type="Gene3D" id="3.20.20.210">
    <property type="match status" value="2"/>
</dbReference>
<dbReference type="NCBIfam" id="NF003556">
    <property type="entry name" value="PRK05222.1"/>
    <property type="match status" value="1"/>
</dbReference>
<evidence type="ECO:0000256" key="2">
    <source>
        <dbReference type="ARBA" id="ARBA00002777"/>
    </source>
</evidence>
<dbReference type="InterPro" id="IPR002629">
    <property type="entry name" value="Met_Synth_C/arc"/>
</dbReference>
<organism evidence="16 17">
    <name type="scientific">Kocuria subflava</name>
    <dbReference type="NCBI Taxonomy" id="1736139"/>
    <lineage>
        <taxon>Bacteria</taxon>
        <taxon>Bacillati</taxon>
        <taxon>Actinomycetota</taxon>
        <taxon>Actinomycetes</taxon>
        <taxon>Micrococcales</taxon>
        <taxon>Micrococcaceae</taxon>
        <taxon>Kocuria</taxon>
    </lineage>
</organism>
<feature type="domain" description="Cobalamin-independent methionine synthase MetE N-terminal" evidence="15">
    <location>
        <begin position="51"/>
        <end position="376"/>
    </location>
</feature>
<evidence type="ECO:0000256" key="3">
    <source>
        <dbReference type="ARBA" id="ARBA00004681"/>
    </source>
</evidence>
<protein>
    <recommendedName>
        <fullName evidence="5">5-methyltetrahydropteroyltriglutamate--homocysteine S-methyltransferase</fullName>
        <ecNumber evidence="5">2.1.1.14</ecNumber>
    </recommendedName>
</protein>
<dbReference type="InterPro" id="IPR038071">
    <property type="entry name" value="UROD/MetE-like_sf"/>
</dbReference>
<dbReference type="InterPro" id="IPR006276">
    <property type="entry name" value="Cobalamin-indep_Met_synthase"/>
</dbReference>
<evidence type="ECO:0000259" key="14">
    <source>
        <dbReference type="Pfam" id="PF01717"/>
    </source>
</evidence>
<keyword evidence="8 16" id="KW-0808">Transferase</keyword>
<evidence type="ECO:0000256" key="4">
    <source>
        <dbReference type="ARBA" id="ARBA00009553"/>
    </source>
</evidence>
<evidence type="ECO:0000256" key="11">
    <source>
        <dbReference type="ARBA" id="ARBA00022833"/>
    </source>
</evidence>
<dbReference type="Proteomes" id="UP000521379">
    <property type="component" value="Unassembled WGS sequence"/>
</dbReference>
<dbReference type="AlphaFoldDB" id="A0A846TRT3"/>
<sequence>MTAPLPVPNGRFQQQHTSIRTQSIHLTTHQETTVNTQHSAQENNSAAFPSATVLGYPRLGPNRDLKRALESYWAQKLSDQALEGAARGVVASAAARIQELGVDEPSAVPASFALYDHVLDTLVAVGAVPERFSDLRSDAGPAKGSVTRRGSFILARGDDARQPLEMTKWFDTNYHYLVPEIGPQTTFSAAPHELVSAVQLAAEQGTTVRPSIVGPVTFLALAKDDGISATPCRPLDRLEDLLPVYAQILVQLKNAGAQWVQIEEPAVVADFAHLTQQDLQVAITRATTYLAGLTERPKILVTTPYGDAGPLLSPIAHSGVEAVHVDLVRGELKDQQLDLFTQPGSPVLVAGVVNGRNVWRTDLEAALSQLEALRQAGARVSVATSTSLIHVPHTLDGEDHLDPTLRSWLAFADEKTHEVATLALGLAQGREAITQELQISARALATRQEAPGVHDAAVRERLRAQKPADTVRADAQIRREAQARTLFGEGGLPLLPTTTIGSFPQTAAVRKAREAFRAGTINRERYHQFLQDEIAQVISLQEELGLDVLVHGEAERNDMVQYFAENFDGFAVTRNGWVQSYGSRATRPSILWGDVSRTGPGVRGEAFTVPWISYAQSLTDRPVKGMLTGPVTILAWSFVREDQPLAQTADQVALALRDEVLDLEAAGIGIIQVDEPALRELLPLRGADRPGYLDWAVNAFRRATSAVREGTQIHTHLCYSEFGEVIQGVNALNADVTSIEAARSRMEVLADVRSVGFSRGLGPGVWDIHSPRVPSTNEIETLLTSALDHVDADHLWVNPDCGLKTRNYAQTKQSLANLVEATGRVRERIAAEAGHQEHLSAGVPGLPQGQSR</sequence>
<dbReference type="EMBL" id="JAAVUN010000001">
    <property type="protein sequence ID" value="NKE08442.1"/>
    <property type="molecule type" value="Genomic_DNA"/>
</dbReference>
<evidence type="ECO:0000256" key="13">
    <source>
        <dbReference type="SAM" id="MobiDB-lite"/>
    </source>
</evidence>
<evidence type="ECO:0000256" key="1">
    <source>
        <dbReference type="ARBA" id="ARBA00001947"/>
    </source>
</evidence>
<feature type="domain" description="Cobalamin-independent methionine synthase MetE C-terminal/archaeal" evidence="14">
    <location>
        <begin position="495"/>
        <end position="822"/>
    </location>
</feature>
<dbReference type="InterPro" id="IPR013215">
    <property type="entry name" value="Cbl-indep_Met_Synth_N"/>
</dbReference>
<comment type="cofactor">
    <cofactor evidence="1">
        <name>Zn(2+)</name>
        <dbReference type="ChEBI" id="CHEBI:29105"/>
    </cofactor>
</comment>
<comment type="function">
    <text evidence="2">Catalyzes the transfer of a methyl group from 5-methyltetrahydrofolate to homocysteine resulting in methionine formation.</text>
</comment>
<dbReference type="UniPathway" id="UPA00051">
    <property type="reaction ID" value="UER00082"/>
</dbReference>
<dbReference type="CDD" id="cd03311">
    <property type="entry name" value="CIMS_C_terminal_like"/>
    <property type="match status" value="1"/>
</dbReference>
<dbReference type="Pfam" id="PF01717">
    <property type="entry name" value="Meth_synt_2"/>
    <property type="match status" value="1"/>
</dbReference>
<evidence type="ECO:0000256" key="10">
    <source>
        <dbReference type="ARBA" id="ARBA00022737"/>
    </source>
</evidence>
<gene>
    <name evidence="16" type="primary">metE</name>
    <name evidence="16" type="ORF">GTW58_00440</name>
</gene>
<keyword evidence="9" id="KW-0479">Metal-binding</keyword>
<keyword evidence="17" id="KW-1185">Reference proteome</keyword>
<dbReference type="Pfam" id="PF08267">
    <property type="entry name" value="Meth_synt_1"/>
    <property type="match status" value="1"/>
</dbReference>
<evidence type="ECO:0000313" key="17">
    <source>
        <dbReference type="Proteomes" id="UP000521379"/>
    </source>
</evidence>
<accession>A0A846TRT3</accession>
<name>A0A846TRT3_9MICC</name>
<evidence type="ECO:0000256" key="12">
    <source>
        <dbReference type="ARBA" id="ARBA00023167"/>
    </source>
</evidence>
<evidence type="ECO:0000313" key="16">
    <source>
        <dbReference type="EMBL" id="NKE08442.1"/>
    </source>
</evidence>
<comment type="caution">
    <text evidence="16">The sequence shown here is derived from an EMBL/GenBank/DDBJ whole genome shotgun (WGS) entry which is preliminary data.</text>
</comment>
<evidence type="ECO:0000259" key="15">
    <source>
        <dbReference type="Pfam" id="PF08267"/>
    </source>
</evidence>
<dbReference type="GO" id="GO:0003871">
    <property type="term" value="F:5-methyltetrahydropteroyltriglutamate-homocysteine S-methyltransferase activity"/>
    <property type="evidence" value="ECO:0007669"/>
    <property type="project" value="UniProtKB-EC"/>
</dbReference>
<comment type="similarity">
    <text evidence="4">Belongs to the vitamin-B12 independent methionine synthase family.</text>
</comment>
<dbReference type="CDD" id="cd03312">
    <property type="entry name" value="CIMS_N_terminal_like"/>
    <property type="match status" value="1"/>
</dbReference>
<dbReference type="GO" id="GO:0009086">
    <property type="term" value="P:methionine biosynthetic process"/>
    <property type="evidence" value="ECO:0007669"/>
    <property type="project" value="UniProtKB-KW"/>
</dbReference>
<keyword evidence="11" id="KW-0862">Zinc</keyword>
<reference evidence="16 17" key="1">
    <citation type="submission" date="2020-02" db="EMBL/GenBank/DDBJ databases">
        <authorList>
            <person name="Sun Q."/>
        </authorList>
    </citation>
    <scope>NUCLEOTIDE SEQUENCE [LARGE SCALE GENOMIC DNA]</scope>
    <source>
        <strain evidence="16 17">YIM 13062</strain>
    </source>
</reference>
<keyword evidence="10" id="KW-0677">Repeat</keyword>
<keyword evidence="12" id="KW-0486">Methionine biosynthesis</keyword>
<evidence type="ECO:0000256" key="8">
    <source>
        <dbReference type="ARBA" id="ARBA00022679"/>
    </source>
</evidence>
<evidence type="ECO:0000256" key="6">
    <source>
        <dbReference type="ARBA" id="ARBA00022603"/>
    </source>
</evidence>
<feature type="region of interest" description="Disordered" evidence="13">
    <location>
        <begin position="832"/>
        <end position="852"/>
    </location>
</feature>
<dbReference type="NCBIfam" id="TIGR01371">
    <property type="entry name" value="met_syn_B12ind"/>
    <property type="match status" value="1"/>
</dbReference>
<keyword evidence="7" id="KW-0028">Amino-acid biosynthesis</keyword>
<keyword evidence="6 16" id="KW-0489">Methyltransferase</keyword>
<evidence type="ECO:0000256" key="5">
    <source>
        <dbReference type="ARBA" id="ARBA00012034"/>
    </source>
</evidence>
<proteinExistence type="inferred from homology"/>
<evidence type="ECO:0000256" key="7">
    <source>
        <dbReference type="ARBA" id="ARBA00022605"/>
    </source>
</evidence>